<dbReference type="Gene3D" id="3.40.50.980">
    <property type="match status" value="2"/>
</dbReference>
<evidence type="ECO:0000313" key="6">
    <source>
        <dbReference type="Proteomes" id="UP001474181"/>
    </source>
</evidence>
<dbReference type="EMBL" id="JBEPEK010000970">
    <property type="protein sequence ID" value="MER7187935.1"/>
    <property type="molecule type" value="Genomic_DNA"/>
</dbReference>
<keyword evidence="3" id="KW-0597">Phosphoprotein</keyword>
<dbReference type="Gene3D" id="3.40.50.12780">
    <property type="entry name" value="N-terminal domain of ligase-like"/>
    <property type="match status" value="1"/>
</dbReference>
<dbReference type="InterPro" id="IPR006162">
    <property type="entry name" value="Ppantetheine_attach_site"/>
</dbReference>
<dbReference type="SUPFAM" id="SSF52777">
    <property type="entry name" value="CoA-dependent acyltransferases"/>
    <property type="match status" value="2"/>
</dbReference>
<dbReference type="InterPro" id="IPR036736">
    <property type="entry name" value="ACP-like_sf"/>
</dbReference>
<reference evidence="5 6" key="1">
    <citation type="submission" date="2024-06" db="EMBL/GenBank/DDBJ databases">
        <title>The Natural Products Discovery Center: Release of the First 8490 Sequenced Strains for Exploring Actinobacteria Biosynthetic Diversity.</title>
        <authorList>
            <person name="Kalkreuter E."/>
            <person name="Kautsar S.A."/>
            <person name="Yang D."/>
            <person name="Bader C.D."/>
            <person name="Teijaro C.N."/>
            <person name="Fluegel L."/>
            <person name="Davis C.M."/>
            <person name="Simpson J.R."/>
            <person name="Lauterbach L."/>
            <person name="Steele A.D."/>
            <person name="Gui C."/>
            <person name="Meng S."/>
            <person name="Li G."/>
            <person name="Viehrig K."/>
            <person name="Ye F."/>
            <person name="Su P."/>
            <person name="Kiefer A.F."/>
            <person name="Nichols A."/>
            <person name="Cepeda A.J."/>
            <person name="Yan W."/>
            <person name="Fan B."/>
            <person name="Jiang Y."/>
            <person name="Adhikari A."/>
            <person name="Zheng C.-J."/>
            <person name="Schuster L."/>
            <person name="Cowan T.M."/>
            <person name="Smanski M.J."/>
            <person name="Chevrette M.G."/>
            <person name="De Carvalho L.P.S."/>
            <person name="Shen B."/>
        </authorList>
    </citation>
    <scope>NUCLEOTIDE SEQUENCE [LARGE SCALE GENOMIC DNA]</scope>
    <source>
        <strain evidence="5 6">NPDC000234</strain>
    </source>
</reference>
<dbReference type="Gene3D" id="1.10.1200.10">
    <property type="entry name" value="ACP-like"/>
    <property type="match status" value="1"/>
</dbReference>
<dbReference type="InterPro" id="IPR045851">
    <property type="entry name" value="AMP-bd_C_sf"/>
</dbReference>
<accession>A0ABV1XG89</accession>
<feature type="domain" description="Carrier" evidence="4">
    <location>
        <begin position="212"/>
        <end position="286"/>
    </location>
</feature>
<dbReference type="CDD" id="cd19544">
    <property type="entry name" value="E-C_NRPS"/>
    <property type="match status" value="1"/>
</dbReference>
<dbReference type="Pfam" id="PF00550">
    <property type="entry name" value="PP-binding"/>
    <property type="match status" value="1"/>
</dbReference>
<dbReference type="PROSITE" id="PS00012">
    <property type="entry name" value="PHOSPHOPANTETHEINE"/>
    <property type="match status" value="1"/>
</dbReference>
<feature type="non-terminal residue" evidence="5">
    <location>
        <position position="1"/>
    </location>
</feature>
<dbReference type="InterPro" id="IPR001242">
    <property type="entry name" value="Condensation_dom"/>
</dbReference>
<evidence type="ECO:0000313" key="5">
    <source>
        <dbReference type="EMBL" id="MER7187935.1"/>
    </source>
</evidence>
<dbReference type="Gene3D" id="3.30.559.30">
    <property type="entry name" value="Nonribosomal peptide synthetase, condensation domain"/>
    <property type="match status" value="1"/>
</dbReference>
<dbReference type="Proteomes" id="UP001474181">
    <property type="component" value="Unassembled WGS sequence"/>
</dbReference>
<evidence type="ECO:0000259" key="4">
    <source>
        <dbReference type="PROSITE" id="PS50075"/>
    </source>
</evidence>
<keyword evidence="6" id="KW-1185">Reference proteome</keyword>
<dbReference type="SUPFAM" id="SSF47336">
    <property type="entry name" value="ACP-like"/>
    <property type="match status" value="1"/>
</dbReference>
<dbReference type="InterPro" id="IPR000873">
    <property type="entry name" value="AMP-dep_synth/lig_dom"/>
</dbReference>
<dbReference type="Pfam" id="PF13193">
    <property type="entry name" value="AMP-binding_C"/>
    <property type="match status" value="1"/>
</dbReference>
<dbReference type="RefSeq" id="WP_350792678.1">
    <property type="nucleotide sequence ID" value="NZ_JBEPEK010000970.1"/>
</dbReference>
<name>A0ABV1XG89_9ACTN</name>
<comment type="caution">
    <text evidence="5">The sequence shown here is derived from an EMBL/GenBank/DDBJ whole genome shotgun (WGS) entry which is preliminary data.</text>
</comment>
<dbReference type="Pfam" id="PF00668">
    <property type="entry name" value="Condensation"/>
    <property type="match status" value="1"/>
</dbReference>
<evidence type="ECO:0000256" key="3">
    <source>
        <dbReference type="ARBA" id="ARBA00022553"/>
    </source>
</evidence>
<dbReference type="InterPro" id="IPR025110">
    <property type="entry name" value="AMP-bd_C"/>
</dbReference>
<dbReference type="SMART" id="SM00823">
    <property type="entry name" value="PKS_PP"/>
    <property type="match status" value="1"/>
</dbReference>
<evidence type="ECO:0000256" key="1">
    <source>
        <dbReference type="ARBA" id="ARBA00001957"/>
    </source>
</evidence>
<dbReference type="SUPFAM" id="SSF56801">
    <property type="entry name" value="Acetyl-CoA synthetase-like"/>
    <property type="match status" value="2"/>
</dbReference>
<dbReference type="InterPro" id="IPR023213">
    <property type="entry name" value="CAT-like_dom_sf"/>
</dbReference>
<gene>
    <name evidence="5" type="ORF">ABT404_52225</name>
</gene>
<comment type="cofactor">
    <cofactor evidence="1">
        <name>pantetheine 4'-phosphate</name>
        <dbReference type="ChEBI" id="CHEBI:47942"/>
    </cofactor>
</comment>
<dbReference type="Gene3D" id="3.30.300.30">
    <property type="match status" value="1"/>
</dbReference>
<dbReference type="Pfam" id="PF00501">
    <property type="entry name" value="AMP-binding"/>
    <property type="match status" value="1"/>
</dbReference>
<dbReference type="PROSITE" id="PS50075">
    <property type="entry name" value="CARRIER"/>
    <property type="match status" value="1"/>
</dbReference>
<dbReference type="Gene3D" id="3.30.559.10">
    <property type="entry name" value="Chloramphenicol acetyltransferase-like domain"/>
    <property type="match status" value="1"/>
</dbReference>
<proteinExistence type="predicted"/>
<protein>
    <submittedName>
        <fullName evidence="5">Condensation domain-containing protein</fullName>
    </submittedName>
</protein>
<dbReference type="PANTHER" id="PTHR45527:SF1">
    <property type="entry name" value="FATTY ACID SYNTHASE"/>
    <property type="match status" value="1"/>
</dbReference>
<dbReference type="InterPro" id="IPR009081">
    <property type="entry name" value="PP-bd_ACP"/>
</dbReference>
<dbReference type="PANTHER" id="PTHR45527">
    <property type="entry name" value="NONRIBOSOMAL PEPTIDE SYNTHETASE"/>
    <property type="match status" value="1"/>
</dbReference>
<dbReference type="InterPro" id="IPR042099">
    <property type="entry name" value="ANL_N_sf"/>
</dbReference>
<evidence type="ECO:0000256" key="2">
    <source>
        <dbReference type="ARBA" id="ARBA00022450"/>
    </source>
</evidence>
<organism evidence="5 6">
    <name type="scientific">Streptomyces hyaluromycini</name>
    <dbReference type="NCBI Taxonomy" id="1377993"/>
    <lineage>
        <taxon>Bacteria</taxon>
        <taxon>Bacillati</taxon>
        <taxon>Actinomycetota</taxon>
        <taxon>Actinomycetes</taxon>
        <taxon>Kitasatosporales</taxon>
        <taxon>Streptomycetaceae</taxon>
        <taxon>Streptomyces</taxon>
    </lineage>
</organism>
<feature type="non-terminal residue" evidence="5">
    <location>
        <position position="854"/>
    </location>
</feature>
<keyword evidence="2" id="KW-0596">Phosphopantetheine</keyword>
<sequence>MMAAGVLDPGVAESAVVSFGRPSGNSRVFVLDERLAVVPVGVAGELYIAGAQLARGYAGRAGLTGERFVADPFDTTGGGRLYRTGDVVRWSESGELVFVGRADEQVKVRGFRIEPGEIQAVIAAHPQVAQAAVIAREDEGGDRRLVAYVVPATGAEVDPVVLREHVASRLPEYMVPAAVVVLDVLPLNTNGKLDRKALPAPDFTAIAGSGRGPANVREELLCQGFAEVLGLSAVGVDDDFFALGGHSLLAVRLVEWLRVRGVSVSVRALFVSPTPAGLAATSGAVPVVVPENLIPDGAQVITPEMLPLVELTEAEVQAVVSTVEGGAGNVADVYPLAPLQEGIFFHHLLADGGEDAYVTPFVLEFDNRSRLDGFVSALQQVVDRHDVFRTSVVWQGLREPVQVVWRSATLPVTAASLDADSTDPAADLVASAGLSMDLGRAPLLDLHVADVSGGQWLALVRLHHLAQDHTAMDVVLSEIQAVLADRAEELPDPLPYRDFVAQARAGLDTGVHEGFFQELLSGVDEPTLAFGVSDVRGDGSGVVNASLPLDTDLAVRLRDVSRRLGASAATVLHVAWSRVLAVVSGREDVVFGTVLFGRMSSGAGSDRMPGLFMNTLPVRVRTGELDVQAAVAAMRGQLAGLLEHEHAPLALAQRVSAVPADEPLFTALFNYRHSTVRGLERTDGAGGFEGVRVVFSRERTNYPLTVSVDDDGHGFGLTVDAVGPIDPRAVAGMLLTAVGGVVSALEDALDGGVQVPLSAVGVLDAAELDQVLRQWNDTDVVVPRGTLPEVFAAQVARTPDAVAVVSGDERLTYAQLDARANQLARLLAGHGVGPDSLVAVLMERSADLVVALLG</sequence>
<dbReference type="InterPro" id="IPR020806">
    <property type="entry name" value="PKS_PP-bd"/>
</dbReference>